<comment type="caution">
    <text evidence="1">The sequence shown here is derived from an EMBL/GenBank/DDBJ whole genome shotgun (WGS) entry which is preliminary data.</text>
</comment>
<keyword evidence="2" id="KW-1185">Reference proteome</keyword>
<gene>
    <name evidence="1" type="ORF">EHQ90_07295</name>
</gene>
<dbReference type="RefSeq" id="WP_135684508.1">
    <property type="nucleotide sequence ID" value="NZ_RQEQ01000032.1"/>
</dbReference>
<proteinExistence type="predicted"/>
<accession>A0ABY2N630</accession>
<dbReference type="EMBL" id="RQGT01000055">
    <property type="protein sequence ID" value="TGM17377.1"/>
    <property type="molecule type" value="Genomic_DNA"/>
</dbReference>
<sequence length="173" mass="20214">MGILQLNGDHGIQSHLPQKKTNVVTLLIPENTLLRYPQRERRILPKRIPVLLKRYGKYLSTTRRLGKRASTTLYQLSPGKKKMKKINVRIGEESWALLGIFAQSHGVSRCFLFNYLLYLEELKVGDSIVNTMNKGVPTFHKNYRYILQVDLRKKRISRVLQCEPRDAFFFSDH</sequence>
<protein>
    <submittedName>
        <fullName evidence="1">DUF1564 domain-containing protein</fullName>
    </submittedName>
</protein>
<dbReference type="Proteomes" id="UP000297422">
    <property type="component" value="Unassembled WGS sequence"/>
</dbReference>
<evidence type="ECO:0000313" key="1">
    <source>
        <dbReference type="EMBL" id="TGM17377.1"/>
    </source>
</evidence>
<dbReference type="Pfam" id="PF07600">
    <property type="entry name" value="DUF1564"/>
    <property type="match status" value="1"/>
</dbReference>
<name>A0ABY2N630_9LEPT</name>
<organism evidence="1 2">
    <name type="scientific">Leptospira stimsonii</name>
    <dbReference type="NCBI Taxonomy" id="2202203"/>
    <lineage>
        <taxon>Bacteria</taxon>
        <taxon>Pseudomonadati</taxon>
        <taxon>Spirochaetota</taxon>
        <taxon>Spirochaetia</taxon>
        <taxon>Leptospirales</taxon>
        <taxon>Leptospiraceae</taxon>
        <taxon>Leptospira</taxon>
    </lineage>
</organism>
<reference evidence="2" key="1">
    <citation type="journal article" date="2019" name="PLoS Negl. Trop. Dis.">
        <title>Revisiting the worldwide diversity of Leptospira species in the environment.</title>
        <authorList>
            <person name="Vincent A.T."/>
            <person name="Schiettekatte O."/>
            <person name="Bourhy P."/>
            <person name="Veyrier F.J."/>
            <person name="Picardeau M."/>
        </authorList>
    </citation>
    <scope>NUCLEOTIDE SEQUENCE [LARGE SCALE GENOMIC DNA]</scope>
    <source>
        <strain evidence="2">201702407</strain>
    </source>
</reference>
<evidence type="ECO:0000313" key="2">
    <source>
        <dbReference type="Proteomes" id="UP000297422"/>
    </source>
</evidence>
<dbReference type="InterPro" id="IPR011458">
    <property type="entry name" value="DUF1564"/>
</dbReference>